<organism evidence="7 10">
    <name type="scientific">Arthrobacter zhangbolii</name>
    <dbReference type="NCBI Taxonomy" id="2886936"/>
    <lineage>
        <taxon>Bacteria</taxon>
        <taxon>Bacillati</taxon>
        <taxon>Actinomycetota</taxon>
        <taxon>Actinomycetes</taxon>
        <taxon>Micrococcales</taxon>
        <taxon>Micrococcaceae</taxon>
        <taxon>Arthrobacter</taxon>
    </lineage>
</organism>
<proteinExistence type="inferred from homology"/>
<comment type="pathway">
    <text evidence="1 4">Carotenoid biosynthesis.</text>
</comment>
<evidence type="ECO:0000256" key="1">
    <source>
        <dbReference type="ARBA" id="ARBA00004829"/>
    </source>
</evidence>
<evidence type="ECO:0000313" key="10">
    <source>
        <dbReference type="Proteomes" id="UP001155145"/>
    </source>
</evidence>
<dbReference type="EMBL" id="CP094984">
    <property type="protein sequence ID" value="UON91532.1"/>
    <property type="molecule type" value="Genomic_DNA"/>
</dbReference>
<comment type="similarity">
    <text evidence="4">Belongs to the carotenoid/retinoid oxidoreductase family.</text>
</comment>
<keyword evidence="2 4" id="KW-0125">Carotenoid biosynthesis</keyword>
<keyword evidence="9" id="KW-1185">Reference proteome</keyword>
<accession>A0A9X1S924</accession>
<sequence>MSTQPRTAVVIGGGITGLATAALLAREGLEVTVLEKQPETGGRAGSWETGGFRFDTGPSWYLMPEVFDHFFRLLGTSAAEQLQLVKLDPGYRVLFEGQTGPVDIAATREENIALFDSLEPGAGQRLEEYLESSEEVYAMAKKRFLYSTFASFLPLLRPDVLRRGPRLARLLLEPLSSFVAKRFTDPRIRQILGYPAVFLGSSPFTTPSMYHLMSRLDLADGVLYPMGGFHRIVSVIGDLAQAEGARVITGAEVTSIRTEVSGRKTRATGVQYRSPDGTLESLDADLVVSAADLHHTETELLPLELQTYPEKYWQRRVPGPGGLLLHLGVQGTLPQLQHHTLLFTEDWKANFEKIFGKDTSVPDPASLYVCRPSATDPDAAPEGHENLFVLVPVPSDPSLGAGGIDGAGDPRIEKMADAVIAQISSWAGIPDLAERIIIRRTVGPQDFVTDLNSWRGTLLGPAHILKQSAFFRGSNASRKVDGLLYAGGSTLPGIGLPMCLISAELILKRLRGDTGTEALPEPAPWSATADSRPESAGRAAGGDAKPLPAEPSSGDGA</sequence>
<dbReference type="GO" id="GO:0016117">
    <property type="term" value="P:carotenoid biosynthetic process"/>
    <property type="evidence" value="ECO:0007669"/>
    <property type="project" value="UniProtKB-KW"/>
</dbReference>
<dbReference type="InterPro" id="IPR014105">
    <property type="entry name" value="Carotenoid/retinoid_OxRdtase"/>
</dbReference>
<evidence type="ECO:0000256" key="3">
    <source>
        <dbReference type="ARBA" id="ARBA00023002"/>
    </source>
</evidence>
<name>A0A9X1S924_9MICC</name>
<dbReference type="Proteomes" id="UP000829758">
    <property type="component" value="Chromosome"/>
</dbReference>
<dbReference type="InterPro" id="IPR002937">
    <property type="entry name" value="Amino_oxidase"/>
</dbReference>
<dbReference type="RefSeq" id="WP_227928711.1">
    <property type="nucleotide sequence ID" value="NZ_CP094984.1"/>
</dbReference>
<dbReference type="InterPro" id="IPR036188">
    <property type="entry name" value="FAD/NAD-bd_sf"/>
</dbReference>
<evidence type="ECO:0000256" key="5">
    <source>
        <dbReference type="SAM" id="MobiDB-lite"/>
    </source>
</evidence>
<protein>
    <submittedName>
        <fullName evidence="7 8">Phytoene desaturase</fullName>
        <ecNumber evidence="8">1.-.-.-</ecNumber>
    </submittedName>
</protein>
<feature type="region of interest" description="Disordered" evidence="5">
    <location>
        <begin position="517"/>
        <end position="557"/>
    </location>
</feature>
<evidence type="ECO:0000313" key="8">
    <source>
        <dbReference type="EMBL" id="UON91532.1"/>
    </source>
</evidence>
<dbReference type="AlphaFoldDB" id="A0A9X1S924"/>
<dbReference type="GO" id="GO:0016491">
    <property type="term" value="F:oxidoreductase activity"/>
    <property type="evidence" value="ECO:0007669"/>
    <property type="project" value="UniProtKB-KW"/>
</dbReference>
<dbReference type="NCBIfam" id="TIGR02734">
    <property type="entry name" value="crtI_fam"/>
    <property type="match status" value="1"/>
</dbReference>
<keyword evidence="3 4" id="KW-0560">Oxidoreductase</keyword>
<evidence type="ECO:0000256" key="2">
    <source>
        <dbReference type="ARBA" id="ARBA00022746"/>
    </source>
</evidence>
<reference evidence="7" key="1">
    <citation type="submission" date="2021-10" db="EMBL/GenBank/DDBJ databases">
        <title>Novel species in genus Arthrobacter.</title>
        <authorList>
            <person name="Liu Y."/>
        </authorList>
    </citation>
    <scope>NUCLEOTIDE SEQUENCE</scope>
    <source>
        <strain evidence="9">zg-Y462</strain>
        <strain evidence="7">Zg-Y462</strain>
    </source>
</reference>
<gene>
    <name evidence="7" type="primary">crtI</name>
    <name evidence="7" type="ORF">LJ755_07750</name>
    <name evidence="8" type="ORF">MUK71_13175</name>
</gene>
<evidence type="ECO:0000313" key="7">
    <source>
        <dbReference type="EMBL" id="MCC3272623.1"/>
    </source>
</evidence>
<dbReference type="EC" id="1.-.-.-" evidence="8"/>
<dbReference type="EMBL" id="JAJFZT010000005">
    <property type="protein sequence ID" value="MCC3272623.1"/>
    <property type="molecule type" value="Genomic_DNA"/>
</dbReference>
<evidence type="ECO:0000313" key="9">
    <source>
        <dbReference type="Proteomes" id="UP000829758"/>
    </source>
</evidence>
<evidence type="ECO:0000259" key="6">
    <source>
        <dbReference type="Pfam" id="PF01593"/>
    </source>
</evidence>
<dbReference type="SUPFAM" id="SSF51905">
    <property type="entry name" value="FAD/NAD(P)-binding domain"/>
    <property type="match status" value="1"/>
</dbReference>
<dbReference type="PANTHER" id="PTHR43734:SF1">
    <property type="entry name" value="PHYTOENE DESATURASE"/>
    <property type="match status" value="1"/>
</dbReference>
<dbReference type="PRINTS" id="PR00419">
    <property type="entry name" value="ADXRDTASE"/>
</dbReference>
<dbReference type="Gene3D" id="3.50.50.60">
    <property type="entry name" value="FAD/NAD(P)-binding domain"/>
    <property type="match status" value="2"/>
</dbReference>
<evidence type="ECO:0000256" key="4">
    <source>
        <dbReference type="RuleBase" id="RU362075"/>
    </source>
</evidence>
<dbReference type="PANTHER" id="PTHR43734">
    <property type="entry name" value="PHYTOENE DESATURASE"/>
    <property type="match status" value="1"/>
</dbReference>
<dbReference type="Pfam" id="PF01593">
    <property type="entry name" value="Amino_oxidase"/>
    <property type="match status" value="1"/>
</dbReference>
<dbReference type="Proteomes" id="UP001155145">
    <property type="component" value="Unassembled WGS sequence"/>
</dbReference>
<feature type="domain" description="Amine oxidase" evidence="6">
    <location>
        <begin position="15"/>
        <end position="503"/>
    </location>
</feature>